<feature type="region of interest" description="Disordered" evidence="13">
    <location>
        <begin position="240"/>
        <end position="260"/>
    </location>
</feature>
<dbReference type="InterPro" id="IPR042102">
    <property type="entry name" value="RNA_pol_Rpb1_3_sf"/>
</dbReference>
<dbReference type="SMART" id="SM00663">
    <property type="entry name" value="RPOLA_N"/>
    <property type="match status" value="1"/>
</dbReference>
<dbReference type="Pfam" id="PF00623">
    <property type="entry name" value="RNA_pol_Rpb1_2"/>
    <property type="match status" value="1"/>
</dbReference>
<dbReference type="PANTHER" id="PTHR19376:SF11">
    <property type="entry name" value="DNA-DIRECTED RNA POLYMERASE I SUBUNIT RPA1"/>
    <property type="match status" value="1"/>
</dbReference>
<dbReference type="Proteomes" id="UP000327013">
    <property type="component" value="Unassembled WGS sequence"/>
</dbReference>
<dbReference type="Gene3D" id="6.10.250.2940">
    <property type="match status" value="1"/>
</dbReference>
<evidence type="ECO:0000256" key="7">
    <source>
        <dbReference type="ARBA" id="ARBA00022723"/>
    </source>
</evidence>
<feature type="compositionally biased region" description="Acidic residues" evidence="13">
    <location>
        <begin position="1533"/>
        <end position="1546"/>
    </location>
</feature>
<evidence type="ECO:0000256" key="11">
    <source>
        <dbReference type="ARBA" id="ARBA00023242"/>
    </source>
</evidence>
<keyword evidence="6" id="KW-0548">Nucleotidyltransferase</keyword>
<keyword evidence="7" id="KW-0479">Metal-binding</keyword>
<dbReference type="Gene3D" id="3.30.1490.180">
    <property type="entry name" value="RNA polymerase ii"/>
    <property type="match status" value="1"/>
</dbReference>
<feature type="compositionally biased region" description="Acidic residues" evidence="13">
    <location>
        <begin position="1506"/>
        <end position="1520"/>
    </location>
</feature>
<feature type="compositionally biased region" description="Acidic residues" evidence="13">
    <location>
        <begin position="1554"/>
        <end position="1563"/>
    </location>
</feature>
<dbReference type="Gene3D" id="3.30.70.2850">
    <property type="match status" value="1"/>
</dbReference>
<dbReference type="Gene3D" id="1.10.274.100">
    <property type="entry name" value="RNA polymerase Rpb1, domain 3"/>
    <property type="match status" value="1"/>
</dbReference>
<keyword evidence="9" id="KW-0460">Magnesium</keyword>
<dbReference type="InterPro" id="IPR007083">
    <property type="entry name" value="RNA_pol_Rpb1_4"/>
</dbReference>
<evidence type="ECO:0000313" key="15">
    <source>
        <dbReference type="EMBL" id="KAB8345883.1"/>
    </source>
</evidence>
<protein>
    <recommendedName>
        <fullName evidence="3">DNA-directed RNA polymerase</fullName>
        <ecNumber evidence="3">2.7.7.6</ecNumber>
    </recommendedName>
</protein>
<sequence length="1815" mass="201894">MWVCASAEAFPSQLQPLPWLQRSGPEGWRVYCCPLWHQQGSHCWNEGACCRHWGHRPDAVAFQAWWWTAEAQVQLHHEHLAAGGIVHPGGGLCAAASRRCQEALCQTYLQSCHVGLYAPAHTRRPLRFGHGHVSGQSVSELIPFAYSFDLHPKSCATCHLKSNSCPGHCGHIELPVPVYHPVYIEQLFRLLRAQCIFCYKLKLPRVEVNRYWCKLQLLRHGLLAAAEELDDIGHGKNNSALTVADEDSDDSEDSGPDADSGAIIDQRRAFVRRKLRDAGVDPKKSIYRGDRTEVVAEARKATLQSFYSALSSTQRCKNCLGVSPKYRKNKATSIFRKPLSAKDRARNAQNGLRAIENPLEEFNRLQKAQKKKLEKLQSKRAADLHADEAVADMDDSSQDEPEIRILDGPIDVDSEEDSDEEMIDAPAVNGSIAITEAAMGPTKKKSTTNEQESQKYLTSSEIRATLYKLFSREHEILAQVYGSASVTSEPTRPSADMFFITNLVVPPNKYRREQSKRGEVTESADNASYRNVLASCQEMSEIQRELRGEKVSGYTGRLRNFDDFQNAGVRLQDHVNSVIDKEKNPTTGAAAQRNPDGIKQKLEKKEGLFRMNIMGKRVNFAARSVISPDPNIESNEIGIPLVFAKKLTYPEPVTEHNFHELRDAVIRGDTYPGAAAIELETGQVVNLKHKNEDERLAIANQLQAPSSSAMTGNKNKKVHRHLVDRDVVIMNRQPTLHKPSMMVHRAKVLLGEKTIRMHYANCKTYNADFDGDEMNMHFPQNELARAEAKFIADNDNQYLSATAGEPLRGLIQDHISISVYLTSLDCFFTREEYQELLYSCLRPEDDHTTTGRIETLDPDIIKPKERWTGKQVISTILLNIRPEGQQDLELTSKSTLGKKQWAPHVDEEIVRIRDGLLITGILDKKQIGPSKGGLFHAAYETYGPEVCGKLISILGRVLTRMLNVRAFSCGIEDLVMTPEGTESRKERLREASTLGLKVASEFVKLESDGPKARDKELVRRLEQAFRHENQQSVLDAKMSSNGGRLTTDINECVPSGLVKQFPKNQMQVMTTSGAKGSRVNANQISCLLGQQVLEGRRVPIMVSGKSLPAFKPFDTSLRAGGYITDRFLTGVRPQEYYFHAMAGREGLIDTAVKTSRSGYLQRCLVKGLEGLRAEHDGSVRDSDGTMIQTLYGEDGLEIIKQTGLTDFKHQTHNFDAFFQKLNMDGQSNIVFRESDDMFALQRATLKEVKKRGINARSDPVISLFSPSANGGAVSERYWASIKAFYDDNKDHLKLHGIKKLTFEKVACMNYMKSVVQAGEAVGVVAGQSLGEPSTQMTLNTFHLAGHAAKNVTLGIPRLREILMTASMSIKTPTMTLYPIAALSSEGTNTFAKGISRLRLAEIVDNTNVRSTIGEGVYPDARLYDVQLNFYPGAEYTVEHAIKIADVAKTIELKFIPELRRLIKHEIKKRGEEQDLSSATRSDAQPEVGVSQRQQQDEQGSSSADNEGGDSDGDDGGDEDATNVKSRANRNEDSTYDDPDEEEEELAREDKESVDGSESEEDETYGGSPNSSDASDDEDQETKHNIASTAKERESRILNKFSDLTAFAFDDKTGVTCSFRLEYPTTTAKLLLQSLIKRAAESTLIQSIPGIISATFEEPKTKGVRNDEEAFVLTEGANLVAMRDYQHFINPNRIMTNDIGAVLQHYGVEACRSAIVRELGAVFEGHSIDVDPRHLTLVADYMTRGGGFSPFNRIGMKDKTSPFMKMSFETTFGVLQQAVFDGDRDSLDSPSSRITLGKVGKMGTGMVDVLMPLPVA</sequence>
<dbReference type="Gene3D" id="1.10.150.390">
    <property type="match status" value="1"/>
</dbReference>
<evidence type="ECO:0000313" key="16">
    <source>
        <dbReference type="Proteomes" id="UP000327013"/>
    </source>
</evidence>
<dbReference type="GO" id="GO:0006351">
    <property type="term" value="P:DNA-templated transcription"/>
    <property type="evidence" value="ECO:0007669"/>
    <property type="project" value="InterPro"/>
</dbReference>
<feature type="region of interest" description="Disordered" evidence="13">
    <location>
        <begin position="1469"/>
        <end position="1590"/>
    </location>
</feature>
<evidence type="ECO:0000256" key="1">
    <source>
        <dbReference type="ARBA" id="ARBA00004123"/>
    </source>
</evidence>
<evidence type="ECO:0000256" key="3">
    <source>
        <dbReference type="ARBA" id="ARBA00012418"/>
    </source>
</evidence>
<comment type="similarity">
    <text evidence="2">Belongs to the RNA polymerase beta' chain family.</text>
</comment>
<comment type="caution">
    <text evidence="15">The sequence shown here is derived from an EMBL/GenBank/DDBJ whole genome shotgun (WGS) entry which is preliminary data.</text>
</comment>
<dbReference type="CDD" id="cd01435">
    <property type="entry name" value="RNAP_I_RPA1_N"/>
    <property type="match status" value="1"/>
</dbReference>
<evidence type="ECO:0000256" key="9">
    <source>
        <dbReference type="ARBA" id="ARBA00022842"/>
    </source>
</evidence>
<comment type="subcellular location">
    <subcellularLocation>
        <location evidence="1">Nucleus</location>
    </subcellularLocation>
</comment>
<dbReference type="InterPro" id="IPR015699">
    <property type="entry name" value="DNA-dir_RNA_pol1_lsu_N"/>
</dbReference>
<evidence type="ECO:0000256" key="4">
    <source>
        <dbReference type="ARBA" id="ARBA00022478"/>
    </source>
</evidence>
<dbReference type="GO" id="GO:0003899">
    <property type="term" value="F:DNA-directed RNA polymerase activity"/>
    <property type="evidence" value="ECO:0007669"/>
    <property type="project" value="UniProtKB-EC"/>
</dbReference>
<proteinExistence type="inferred from homology"/>
<comment type="catalytic activity">
    <reaction evidence="12">
        <text>RNA(n) + a ribonucleoside 5'-triphosphate = RNA(n+1) + diphosphate</text>
        <dbReference type="Rhea" id="RHEA:21248"/>
        <dbReference type="Rhea" id="RHEA-COMP:14527"/>
        <dbReference type="Rhea" id="RHEA-COMP:17342"/>
        <dbReference type="ChEBI" id="CHEBI:33019"/>
        <dbReference type="ChEBI" id="CHEBI:61557"/>
        <dbReference type="ChEBI" id="CHEBI:140395"/>
        <dbReference type="EC" id="2.7.7.6"/>
    </reaction>
</comment>
<dbReference type="GO" id="GO:0046872">
    <property type="term" value="F:metal ion binding"/>
    <property type="evidence" value="ECO:0007669"/>
    <property type="project" value="UniProtKB-KW"/>
</dbReference>
<dbReference type="Pfam" id="PF04983">
    <property type="entry name" value="RNA_pol_Rpb1_3"/>
    <property type="match status" value="1"/>
</dbReference>
<dbReference type="Gene3D" id="4.10.860.120">
    <property type="entry name" value="RNA polymerase II, clamp domain"/>
    <property type="match status" value="1"/>
</dbReference>
<reference evidence="15 16" key="1">
    <citation type="submission" date="2019-06" db="EMBL/GenBank/DDBJ databases">
        <title>A chromosomal-level reference genome of Carpinus fangiana (Coryloideae, Betulaceae).</title>
        <authorList>
            <person name="Yang X."/>
            <person name="Wang Z."/>
            <person name="Zhang L."/>
            <person name="Hao G."/>
            <person name="Liu J."/>
            <person name="Yang Y."/>
        </authorList>
    </citation>
    <scope>NUCLEOTIDE SEQUENCE [LARGE SCALE GENOMIC DNA]</scope>
    <source>
        <strain evidence="15">Cfa_2016G</strain>
        <tissue evidence="15">Leaf</tissue>
    </source>
</reference>
<keyword evidence="11" id="KW-0539">Nucleus</keyword>
<dbReference type="InterPro" id="IPR007081">
    <property type="entry name" value="RNA_pol_Rpb1_5"/>
</dbReference>
<dbReference type="EMBL" id="VIBQ01000013">
    <property type="protein sequence ID" value="KAB8345883.1"/>
    <property type="molecule type" value="Genomic_DNA"/>
</dbReference>
<keyword evidence="16" id="KW-1185">Reference proteome</keyword>
<dbReference type="Pfam" id="PF04998">
    <property type="entry name" value="RNA_pol_Rpb1_5"/>
    <property type="match status" value="1"/>
</dbReference>
<keyword evidence="4" id="KW-0240">DNA-directed RNA polymerase</keyword>
<dbReference type="InterPro" id="IPR006592">
    <property type="entry name" value="RNA_pol_N"/>
</dbReference>
<dbReference type="InterPro" id="IPR047107">
    <property type="entry name" value="DNA-dir_RNA_pol1_lsu_C"/>
</dbReference>
<dbReference type="SUPFAM" id="SSF64484">
    <property type="entry name" value="beta and beta-prime subunits of DNA dependent RNA-polymerase"/>
    <property type="match status" value="1"/>
</dbReference>
<dbReference type="GO" id="GO:0003677">
    <property type="term" value="F:DNA binding"/>
    <property type="evidence" value="ECO:0007669"/>
    <property type="project" value="InterPro"/>
</dbReference>
<keyword evidence="10" id="KW-0804">Transcription</keyword>
<evidence type="ECO:0000259" key="14">
    <source>
        <dbReference type="SMART" id="SM00663"/>
    </source>
</evidence>
<feature type="domain" description="RNA polymerase N-terminal" evidence="14">
    <location>
        <begin position="496"/>
        <end position="822"/>
    </location>
</feature>
<dbReference type="Gene3D" id="2.40.40.20">
    <property type="match status" value="1"/>
</dbReference>
<dbReference type="InterPro" id="IPR007066">
    <property type="entry name" value="RNA_pol_Rpb1_3"/>
</dbReference>
<evidence type="ECO:0000256" key="10">
    <source>
        <dbReference type="ARBA" id="ARBA00023163"/>
    </source>
</evidence>
<dbReference type="InterPro" id="IPR038120">
    <property type="entry name" value="Rpb1_funnel_sf"/>
</dbReference>
<dbReference type="Gene3D" id="1.10.132.30">
    <property type="match status" value="1"/>
</dbReference>
<dbReference type="InterPro" id="IPR045867">
    <property type="entry name" value="DNA-dir_RpoC_beta_prime"/>
</dbReference>
<gene>
    <name evidence="15" type="ORF">FH972_022938</name>
</gene>
<evidence type="ECO:0000256" key="6">
    <source>
        <dbReference type="ARBA" id="ARBA00022695"/>
    </source>
</evidence>
<dbReference type="Gene3D" id="1.10.357.120">
    <property type="match status" value="1"/>
</dbReference>
<dbReference type="PANTHER" id="PTHR19376">
    <property type="entry name" value="DNA-DIRECTED RNA POLYMERASE"/>
    <property type="match status" value="1"/>
</dbReference>
<dbReference type="InterPro" id="IPR000722">
    <property type="entry name" value="RNA_pol_asu"/>
</dbReference>
<dbReference type="EC" id="2.7.7.6" evidence="3"/>
<accession>A0A5N6KU80</accession>
<dbReference type="CDD" id="cd02735">
    <property type="entry name" value="RNAP_I_Rpa1_C"/>
    <property type="match status" value="1"/>
</dbReference>
<evidence type="ECO:0000256" key="5">
    <source>
        <dbReference type="ARBA" id="ARBA00022679"/>
    </source>
</evidence>
<dbReference type="Pfam" id="PF05000">
    <property type="entry name" value="RNA_pol_Rpb1_4"/>
    <property type="match status" value="1"/>
</dbReference>
<dbReference type="InterPro" id="IPR044893">
    <property type="entry name" value="RNA_pol_Rpb1_clamp_domain"/>
</dbReference>
<dbReference type="GO" id="GO:0005736">
    <property type="term" value="C:RNA polymerase I complex"/>
    <property type="evidence" value="ECO:0007669"/>
    <property type="project" value="TreeGrafter"/>
</dbReference>
<evidence type="ECO:0000256" key="8">
    <source>
        <dbReference type="ARBA" id="ARBA00022833"/>
    </source>
</evidence>
<feature type="compositionally biased region" description="Acidic residues" evidence="13">
    <location>
        <begin position="244"/>
        <end position="256"/>
    </location>
</feature>
<evidence type="ECO:0000256" key="12">
    <source>
        <dbReference type="ARBA" id="ARBA00048552"/>
    </source>
</evidence>
<evidence type="ECO:0000256" key="13">
    <source>
        <dbReference type="SAM" id="MobiDB-lite"/>
    </source>
</evidence>
<organism evidence="15 16">
    <name type="scientific">Carpinus fangiana</name>
    <dbReference type="NCBI Taxonomy" id="176857"/>
    <lineage>
        <taxon>Eukaryota</taxon>
        <taxon>Viridiplantae</taxon>
        <taxon>Streptophyta</taxon>
        <taxon>Embryophyta</taxon>
        <taxon>Tracheophyta</taxon>
        <taxon>Spermatophyta</taxon>
        <taxon>Magnoliopsida</taxon>
        <taxon>eudicotyledons</taxon>
        <taxon>Gunneridae</taxon>
        <taxon>Pentapetalae</taxon>
        <taxon>rosids</taxon>
        <taxon>fabids</taxon>
        <taxon>Fagales</taxon>
        <taxon>Betulaceae</taxon>
        <taxon>Carpinus</taxon>
    </lineage>
</organism>
<dbReference type="FunFam" id="2.40.40.20:FF:000019">
    <property type="entry name" value="DNA-directed RNA polymerase II subunit RPB1"/>
    <property type="match status" value="1"/>
</dbReference>
<evidence type="ECO:0000256" key="2">
    <source>
        <dbReference type="ARBA" id="ARBA00006460"/>
    </source>
</evidence>
<keyword evidence="8" id="KW-0862">Zinc</keyword>
<keyword evidence="5" id="KW-0808">Transferase</keyword>
<name>A0A5N6KU80_9ROSI</name>
<dbReference type="OrthoDB" id="270392at2759"/>